<dbReference type="FunFam" id="3.40.50.20:FF:000010">
    <property type="entry name" value="Propionyl-CoA carboxylase subunit alpha"/>
    <property type="match status" value="1"/>
</dbReference>
<feature type="domain" description="Lipoyl-binding" evidence="7">
    <location>
        <begin position="595"/>
        <end position="671"/>
    </location>
</feature>
<dbReference type="PROSITE" id="PS50975">
    <property type="entry name" value="ATP_GRASP"/>
    <property type="match status" value="1"/>
</dbReference>
<evidence type="ECO:0000256" key="2">
    <source>
        <dbReference type="ARBA" id="ARBA00022598"/>
    </source>
</evidence>
<accession>A0A917NKI1</accession>
<dbReference type="GO" id="GO:0016874">
    <property type="term" value="F:ligase activity"/>
    <property type="evidence" value="ECO:0007669"/>
    <property type="project" value="UniProtKB-KW"/>
</dbReference>
<dbReference type="Pfam" id="PF00289">
    <property type="entry name" value="Biotin_carb_N"/>
    <property type="match status" value="1"/>
</dbReference>
<evidence type="ECO:0000313" key="11">
    <source>
        <dbReference type="Proteomes" id="UP000661507"/>
    </source>
</evidence>
<organism evidence="10 11">
    <name type="scientific">Neoroseomonas lacus</name>
    <dbReference type="NCBI Taxonomy" id="287609"/>
    <lineage>
        <taxon>Bacteria</taxon>
        <taxon>Pseudomonadati</taxon>
        <taxon>Pseudomonadota</taxon>
        <taxon>Alphaproteobacteria</taxon>
        <taxon>Acetobacterales</taxon>
        <taxon>Acetobacteraceae</taxon>
        <taxon>Neoroseomonas</taxon>
    </lineage>
</organism>
<dbReference type="FunFam" id="3.30.470.20:FF:000028">
    <property type="entry name" value="Methylcrotonoyl-CoA carboxylase subunit alpha, mitochondrial"/>
    <property type="match status" value="1"/>
</dbReference>
<dbReference type="SUPFAM" id="SSF51246">
    <property type="entry name" value="Rudiment single hybrid motif"/>
    <property type="match status" value="1"/>
</dbReference>
<proteinExistence type="predicted"/>
<gene>
    <name evidence="10" type="ORF">GCM10011320_13020</name>
</gene>
<evidence type="ECO:0000256" key="5">
    <source>
        <dbReference type="ARBA" id="ARBA00023267"/>
    </source>
</evidence>
<evidence type="ECO:0000259" key="7">
    <source>
        <dbReference type="PROSITE" id="PS50968"/>
    </source>
</evidence>
<name>A0A917NKI1_9PROT</name>
<dbReference type="AlphaFoldDB" id="A0A917NKI1"/>
<evidence type="ECO:0000256" key="1">
    <source>
        <dbReference type="ARBA" id="ARBA00001953"/>
    </source>
</evidence>
<keyword evidence="5" id="KW-0092">Biotin</keyword>
<dbReference type="Gene3D" id="3.30.700.40">
    <property type="match status" value="1"/>
</dbReference>
<keyword evidence="11" id="KW-1185">Reference proteome</keyword>
<dbReference type="Pfam" id="PF21139">
    <property type="entry name" value="BT_MCC_alpha"/>
    <property type="match status" value="1"/>
</dbReference>
<dbReference type="InterPro" id="IPR000089">
    <property type="entry name" value="Biotin_lipoyl"/>
</dbReference>
<dbReference type="FunFam" id="3.30.1490.20:FF:000003">
    <property type="entry name" value="acetyl-CoA carboxylase isoform X1"/>
    <property type="match status" value="1"/>
</dbReference>
<dbReference type="NCBIfam" id="NF006367">
    <property type="entry name" value="PRK08591.1"/>
    <property type="match status" value="1"/>
</dbReference>
<feature type="domain" description="ATP-grasp" evidence="8">
    <location>
        <begin position="123"/>
        <end position="319"/>
    </location>
</feature>
<dbReference type="Proteomes" id="UP000661507">
    <property type="component" value="Unassembled WGS sequence"/>
</dbReference>
<dbReference type="InterPro" id="IPR050856">
    <property type="entry name" value="Biotin_carboxylase_complex"/>
</dbReference>
<dbReference type="Gene3D" id="2.40.50.100">
    <property type="match status" value="1"/>
</dbReference>
<dbReference type="GO" id="GO:0005524">
    <property type="term" value="F:ATP binding"/>
    <property type="evidence" value="ECO:0007669"/>
    <property type="project" value="UniProtKB-UniRule"/>
</dbReference>
<reference evidence="10" key="2">
    <citation type="submission" date="2020-09" db="EMBL/GenBank/DDBJ databases">
        <authorList>
            <person name="Sun Q."/>
            <person name="Zhou Y."/>
        </authorList>
    </citation>
    <scope>NUCLEOTIDE SEQUENCE</scope>
    <source>
        <strain evidence="10">CGMCC 1.3617</strain>
    </source>
</reference>
<dbReference type="EMBL" id="BMKW01000003">
    <property type="protein sequence ID" value="GGJ07485.1"/>
    <property type="molecule type" value="Genomic_DNA"/>
</dbReference>
<evidence type="ECO:0000256" key="3">
    <source>
        <dbReference type="ARBA" id="ARBA00022741"/>
    </source>
</evidence>
<dbReference type="InterPro" id="IPR011764">
    <property type="entry name" value="Biotin_carboxylation_dom"/>
</dbReference>
<dbReference type="PROSITE" id="PS00867">
    <property type="entry name" value="CPSASE_2"/>
    <property type="match status" value="1"/>
</dbReference>
<dbReference type="Pfam" id="PF02786">
    <property type="entry name" value="CPSase_L_D2"/>
    <property type="match status" value="1"/>
</dbReference>
<evidence type="ECO:0000256" key="6">
    <source>
        <dbReference type="PROSITE-ProRule" id="PRU00409"/>
    </source>
</evidence>
<evidence type="ECO:0000259" key="9">
    <source>
        <dbReference type="PROSITE" id="PS50979"/>
    </source>
</evidence>
<comment type="cofactor">
    <cofactor evidence="1">
        <name>biotin</name>
        <dbReference type="ChEBI" id="CHEBI:57586"/>
    </cofactor>
</comment>
<dbReference type="SMART" id="SM01209">
    <property type="entry name" value="GARS_A"/>
    <property type="match status" value="1"/>
</dbReference>
<keyword evidence="4 6" id="KW-0067">ATP-binding</keyword>
<dbReference type="InterPro" id="IPR011761">
    <property type="entry name" value="ATP-grasp"/>
</dbReference>
<dbReference type="GO" id="GO:0046872">
    <property type="term" value="F:metal ion binding"/>
    <property type="evidence" value="ECO:0007669"/>
    <property type="project" value="InterPro"/>
</dbReference>
<dbReference type="Pfam" id="PF02785">
    <property type="entry name" value="Biotin_carb_C"/>
    <property type="match status" value="1"/>
</dbReference>
<protein>
    <submittedName>
        <fullName evidence="10">Biotin carboxylase</fullName>
    </submittedName>
</protein>
<dbReference type="InterPro" id="IPR016185">
    <property type="entry name" value="PreATP-grasp_dom_sf"/>
</dbReference>
<keyword evidence="3 6" id="KW-0547">Nucleotide-binding</keyword>
<dbReference type="SUPFAM" id="SSF51230">
    <property type="entry name" value="Single hybrid motif"/>
    <property type="match status" value="1"/>
</dbReference>
<dbReference type="Pfam" id="PF00364">
    <property type="entry name" value="Biotin_lipoyl"/>
    <property type="match status" value="1"/>
</dbReference>
<dbReference type="PANTHER" id="PTHR18866">
    <property type="entry name" value="CARBOXYLASE:PYRUVATE/ACETYL-COA/PROPIONYL-COA CARBOXYLASE"/>
    <property type="match status" value="1"/>
</dbReference>
<dbReference type="SUPFAM" id="SSF56059">
    <property type="entry name" value="Glutathione synthetase ATP-binding domain-like"/>
    <property type="match status" value="1"/>
</dbReference>
<dbReference type="SUPFAM" id="SSF52440">
    <property type="entry name" value="PreATP-grasp domain"/>
    <property type="match status" value="1"/>
</dbReference>
<dbReference type="InterPro" id="IPR005481">
    <property type="entry name" value="BC-like_N"/>
</dbReference>
<sequence length="674" mass="72089">MGTMFRKILIANRGEIACRVIATARRLGIATVAVYSEADADARHMRLADEAWPIGPAPARQSYLSIETIIATARRAGVEAIHPGYGFLSENAAFAEACAAAGLVFIGPPAAAIRAMGSKAEAKALMQRSGVPLVPGYHGEAQDLPILAEAAAGIGYPVLIKASAGGGGKGMRIVEQPEDLEAAVEGAKREALAAFGDDRVLIEKYLTRPRHIEIQVFADTQGNAVSLFERDCSIQRRHQKVLEEAPAPGMAPARRRAMGEAAVAAAQAVRYVGAGTVEFIAEGDAFYFMEMNTRLQVEHPVTEMVTGQDLVEWQLRVAAGEKLPLTQDQLLIRGHAIEARVYAEDPARDFLPSTGRLVHLRQPREQSGHVRVDTGVREGDVITQHYDPMIAKLIVWGEDRPTAVRRLVAALSEYEVVGVATNLGLLRAIAGHAAFAAADLDTGFIARHRVALLPVTQLPDPAEETAIWAAAALTVVRNQDAAIQAAARVTGDPWSPWAAVDAWRLNGDGYQDLRFRRGDVGAVTLRTYPLPDGSFRLELPGGAVQASLTEDAAGLLLVVNGVSRRLNVARRGAELTVILAGGNHTLVHENPLAPPRTETAGADRVIAPIPARVTRVLVAPGDAVQKNAPLMVLEAMKMELTLRAPMDGTVAQVRHAVDDMVDEGAELVTFAPNV</sequence>
<dbReference type="CDD" id="cd06850">
    <property type="entry name" value="biotinyl_domain"/>
    <property type="match status" value="1"/>
</dbReference>
<dbReference type="PANTHER" id="PTHR18866:SF33">
    <property type="entry name" value="METHYLCROTONOYL-COA CARBOXYLASE SUBUNIT ALPHA, MITOCHONDRIAL-RELATED"/>
    <property type="match status" value="1"/>
</dbReference>
<dbReference type="Gene3D" id="3.30.470.20">
    <property type="entry name" value="ATP-grasp fold, B domain"/>
    <property type="match status" value="1"/>
</dbReference>
<dbReference type="InterPro" id="IPR005479">
    <property type="entry name" value="CPAse_ATP-bd"/>
</dbReference>
<dbReference type="SMART" id="SM00878">
    <property type="entry name" value="Biotin_carb_C"/>
    <property type="match status" value="1"/>
</dbReference>
<keyword evidence="2" id="KW-0436">Ligase</keyword>
<evidence type="ECO:0000313" key="10">
    <source>
        <dbReference type="EMBL" id="GGJ07485.1"/>
    </source>
</evidence>
<dbReference type="InterPro" id="IPR011053">
    <property type="entry name" value="Single_hybrid_motif"/>
</dbReference>
<comment type="caution">
    <text evidence="10">The sequence shown here is derived from an EMBL/GenBank/DDBJ whole genome shotgun (WGS) entry which is preliminary data.</text>
</comment>
<dbReference type="PROSITE" id="PS50968">
    <property type="entry name" value="BIOTINYL_LIPOYL"/>
    <property type="match status" value="1"/>
</dbReference>
<dbReference type="InterPro" id="IPR048429">
    <property type="entry name" value="MCC_alpha_BT"/>
</dbReference>
<evidence type="ECO:0000259" key="8">
    <source>
        <dbReference type="PROSITE" id="PS50975"/>
    </source>
</evidence>
<dbReference type="InterPro" id="IPR005482">
    <property type="entry name" value="Biotin_COase_C"/>
</dbReference>
<dbReference type="PROSITE" id="PS00866">
    <property type="entry name" value="CPSASE_1"/>
    <property type="match status" value="1"/>
</dbReference>
<reference evidence="10" key="1">
    <citation type="journal article" date="2014" name="Int. J. Syst. Evol. Microbiol.">
        <title>Complete genome sequence of Corynebacterium casei LMG S-19264T (=DSM 44701T), isolated from a smear-ripened cheese.</title>
        <authorList>
            <consortium name="US DOE Joint Genome Institute (JGI-PGF)"/>
            <person name="Walter F."/>
            <person name="Albersmeier A."/>
            <person name="Kalinowski J."/>
            <person name="Ruckert C."/>
        </authorList>
    </citation>
    <scope>NUCLEOTIDE SEQUENCE</scope>
    <source>
        <strain evidence="10">CGMCC 1.3617</strain>
    </source>
</reference>
<feature type="domain" description="Biotin carboxylation" evidence="9">
    <location>
        <begin position="4"/>
        <end position="450"/>
    </location>
</feature>
<evidence type="ECO:0000256" key="4">
    <source>
        <dbReference type="ARBA" id="ARBA00022840"/>
    </source>
</evidence>
<dbReference type="PROSITE" id="PS50979">
    <property type="entry name" value="BC"/>
    <property type="match status" value="1"/>
</dbReference>
<dbReference type="InterPro" id="IPR011054">
    <property type="entry name" value="Rudment_hybrid_motif"/>
</dbReference>